<sequence length="162" mass="18650">MLIRILEQRDWPAVKQIYQDGMDGGNATFETNAPDWEEWNKSKLPFGRLVANQDGIVTGWVALTPYSSREVYRGVADISIYIHPAYQGRGVGRKLMKKLLEICDQQGIWTVQASIFPENTASLALHKSCGFREVGIRERIGKLYGRWRDVMLLERRMTYDPE</sequence>
<keyword evidence="1 4" id="KW-0808">Transferase</keyword>
<dbReference type="SUPFAM" id="SSF55729">
    <property type="entry name" value="Acyl-CoA N-acyltransferases (Nat)"/>
    <property type="match status" value="1"/>
</dbReference>
<reference evidence="5" key="1">
    <citation type="submission" date="2016-10" db="EMBL/GenBank/DDBJ databases">
        <authorList>
            <person name="Varghese N."/>
            <person name="Submissions S."/>
        </authorList>
    </citation>
    <scope>NUCLEOTIDE SEQUENCE [LARGE SCALE GENOMIC DNA]</scope>
    <source>
        <strain evidence="5">DSM 21620</strain>
    </source>
</reference>
<dbReference type="Pfam" id="PF00583">
    <property type="entry name" value="Acetyltransf_1"/>
    <property type="match status" value="1"/>
</dbReference>
<proteinExistence type="predicted"/>
<gene>
    <name evidence="4" type="ORF">SAMN05421663_10816</name>
</gene>
<evidence type="ECO:0000313" key="5">
    <source>
        <dbReference type="Proteomes" id="UP000198666"/>
    </source>
</evidence>
<evidence type="ECO:0000256" key="1">
    <source>
        <dbReference type="ARBA" id="ARBA00022679"/>
    </source>
</evidence>
<keyword evidence="2" id="KW-0012">Acyltransferase</keyword>
<dbReference type="Gene3D" id="3.40.630.30">
    <property type="match status" value="1"/>
</dbReference>
<keyword evidence="5" id="KW-1185">Reference proteome</keyword>
<evidence type="ECO:0000256" key="2">
    <source>
        <dbReference type="ARBA" id="ARBA00023315"/>
    </source>
</evidence>
<accession>A0A1G6T2W9</accession>
<name>A0A1G6T2W9_9BACI</name>
<dbReference type="STRING" id="361279.SAMN05421663_10816"/>
<dbReference type="EMBL" id="FMZB01000008">
    <property type="protein sequence ID" value="SDD23204.1"/>
    <property type="molecule type" value="Genomic_DNA"/>
</dbReference>
<dbReference type="InterPro" id="IPR016181">
    <property type="entry name" value="Acyl_CoA_acyltransferase"/>
</dbReference>
<feature type="domain" description="N-acetyltransferase" evidence="3">
    <location>
        <begin position="1"/>
        <end position="156"/>
    </location>
</feature>
<dbReference type="PANTHER" id="PTHR43072">
    <property type="entry name" value="N-ACETYLTRANSFERASE"/>
    <property type="match status" value="1"/>
</dbReference>
<dbReference type="InterPro" id="IPR000182">
    <property type="entry name" value="GNAT_dom"/>
</dbReference>
<dbReference type="RefSeq" id="WP_280137073.1">
    <property type="nucleotide sequence ID" value="NZ_FMZB01000008.1"/>
</dbReference>
<dbReference type="Proteomes" id="UP000198666">
    <property type="component" value="Unassembled WGS sequence"/>
</dbReference>
<dbReference type="GO" id="GO:0016747">
    <property type="term" value="F:acyltransferase activity, transferring groups other than amino-acyl groups"/>
    <property type="evidence" value="ECO:0007669"/>
    <property type="project" value="InterPro"/>
</dbReference>
<dbReference type="PANTHER" id="PTHR43072:SF23">
    <property type="entry name" value="UPF0039 PROTEIN C11D3.02C"/>
    <property type="match status" value="1"/>
</dbReference>
<dbReference type="AlphaFoldDB" id="A0A1G6T2W9"/>
<evidence type="ECO:0000259" key="3">
    <source>
        <dbReference type="PROSITE" id="PS51186"/>
    </source>
</evidence>
<dbReference type="CDD" id="cd04301">
    <property type="entry name" value="NAT_SF"/>
    <property type="match status" value="1"/>
</dbReference>
<evidence type="ECO:0000313" key="4">
    <source>
        <dbReference type="EMBL" id="SDD23204.1"/>
    </source>
</evidence>
<organism evidence="4 5">
    <name type="scientific">Terribacillus halophilus</name>
    <dbReference type="NCBI Taxonomy" id="361279"/>
    <lineage>
        <taxon>Bacteria</taxon>
        <taxon>Bacillati</taxon>
        <taxon>Bacillota</taxon>
        <taxon>Bacilli</taxon>
        <taxon>Bacillales</taxon>
        <taxon>Bacillaceae</taxon>
        <taxon>Terribacillus</taxon>
    </lineage>
</organism>
<dbReference type="PROSITE" id="PS51186">
    <property type="entry name" value="GNAT"/>
    <property type="match status" value="1"/>
</dbReference>
<protein>
    <submittedName>
        <fullName evidence="4">Phosphinothricin acetyltransferase</fullName>
    </submittedName>
</protein>